<dbReference type="SUPFAM" id="SSF51445">
    <property type="entry name" value="(Trans)glycosidases"/>
    <property type="match status" value="1"/>
</dbReference>
<evidence type="ECO:0000256" key="4">
    <source>
        <dbReference type="RuleBase" id="RU003690"/>
    </source>
</evidence>
<dbReference type="GO" id="GO:0008422">
    <property type="term" value="F:beta-glucosidase activity"/>
    <property type="evidence" value="ECO:0007669"/>
    <property type="project" value="TreeGrafter"/>
</dbReference>
<protein>
    <submittedName>
        <fullName evidence="5">Glycoside hydrolase family 1 protein</fullName>
    </submittedName>
</protein>
<dbReference type="RefSeq" id="WP_191071812.1">
    <property type="nucleotide sequence ID" value="NZ_JACRUO010000001.1"/>
</dbReference>
<evidence type="ECO:0000256" key="3">
    <source>
        <dbReference type="ARBA" id="ARBA00023295"/>
    </source>
</evidence>
<keyword evidence="6" id="KW-1185">Reference proteome</keyword>
<dbReference type="EMBL" id="JACRUO010000001">
    <property type="protein sequence ID" value="MBD3689788.1"/>
    <property type="molecule type" value="Genomic_DNA"/>
</dbReference>
<dbReference type="PANTHER" id="PTHR10353">
    <property type="entry name" value="GLYCOSYL HYDROLASE"/>
    <property type="match status" value="1"/>
</dbReference>
<dbReference type="GO" id="GO:0005829">
    <property type="term" value="C:cytosol"/>
    <property type="evidence" value="ECO:0007669"/>
    <property type="project" value="TreeGrafter"/>
</dbReference>
<dbReference type="InterPro" id="IPR001360">
    <property type="entry name" value="Glyco_hydro_1"/>
</dbReference>
<dbReference type="GO" id="GO:0016052">
    <property type="term" value="P:carbohydrate catabolic process"/>
    <property type="evidence" value="ECO:0007669"/>
    <property type="project" value="TreeGrafter"/>
</dbReference>
<dbReference type="AlphaFoldDB" id="A0A8I0GBL9"/>
<dbReference type="InterPro" id="IPR033132">
    <property type="entry name" value="GH_1_N_CS"/>
</dbReference>
<organism evidence="5 6">
    <name type="scientific">Nanchangia anserum</name>
    <dbReference type="NCBI Taxonomy" id="2692125"/>
    <lineage>
        <taxon>Bacteria</taxon>
        <taxon>Bacillati</taxon>
        <taxon>Actinomycetota</taxon>
        <taxon>Actinomycetes</taxon>
        <taxon>Actinomycetales</taxon>
        <taxon>Actinomycetaceae</taxon>
        <taxon>Nanchangia</taxon>
    </lineage>
</organism>
<reference evidence="5 6" key="1">
    <citation type="submission" date="2020-08" db="EMBL/GenBank/DDBJ databases">
        <title>Winkia gen. nov., sp. nov., isolated from faeces of the Anser albifrons in China.</title>
        <authorList>
            <person name="Liu Q."/>
        </authorList>
    </citation>
    <scope>NUCLEOTIDE SEQUENCE [LARGE SCALE GENOMIC DNA]</scope>
    <source>
        <strain evidence="5 6">C62</strain>
    </source>
</reference>
<accession>A0A8I0GBL9</accession>
<evidence type="ECO:0000256" key="1">
    <source>
        <dbReference type="ARBA" id="ARBA00010838"/>
    </source>
</evidence>
<evidence type="ECO:0000256" key="2">
    <source>
        <dbReference type="ARBA" id="ARBA00022801"/>
    </source>
</evidence>
<gene>
    <name evidence="5" type="ORF">H8R10_06050</name>
</gene>
<comment type="similarity">
    <text evidence="1 4">Belongs to the glycosyl hydrolase 1 family.</text>
</comment>
<dbReference type="Proteomes" id="UP000627538">
    <property type="component" value="Unassembled WGS sequence"/>
</dbReference>
<name>A0A8I0GBL9_9ACTO</name>
<keyword evidence="2 5" id="KW-0378">Hydrolase</keyword>
<dbReference type="Gene3D" id="3.20.20.80">
    <property type="entry name" value="Glycosidases"/>
    <property type="match status" value="1"/>
</dbReference>
<sequence length="428" mass="47651">MTCYPEKPQSHSQPVFPDGFLWGTATAAHQVEGSCVNNDVWLYEHVQGSIYTESSGDAIDHYHRYADDIALLAELGYGAYRFSLEWSRIEPAEGEFSEAELAHYRRVLECCHRHGITPIVTYHHFTSPVWLIREGGWEAPTTPQRFARFARVVTERLGDLFDIACTLNEPNLAVLLAEYGMAESRREDRASNLMWQGVGEALGIAPEDVAGFQLSGTEESMRIKIAAHHAAVDAIKSVKPTMRCGWTLANADIQARPGGEEYARELRQRNNIRFLEESRGDDFVGIQTYNRAVFTAEGMADPRSDAAVTPTGEEIWPWAIGNTIREAWEIAGVPIIVTENGLNTEDDSQRVEFLTVATTEVGKAITDGVDVRGYMCWSTFDNFEWVFGYGPKFGIIAVDRTTQERHVKESARVLARIAATNGAILVGG</sequence>
<keyword evidence="3" id="KW-0326">Glycosidase</keyword>
<dbReference type="Pfam" id="PF00232">
    <property type="entry name" value="Glyco_hydro_1"/>
    <property type="match status" value="2"/>
</dbReference>
<dbReference type="PROSITE" id="PS00653">
    <property type="entry name" value="GLYCOSYL_HYDROL_F1_2"/>
    <property type="match status" value="1"/>
</dbReference>
<evidence type="ECO:0000313" key="5">
    <source>
        <dbReference type="EMBL" id="MBD3689788.1"/>
    </source>
</evidence>
<evidence type="ECO:0000313" key="6">
    <source>
        <dbReference type="Proteomes" id="UP000627538"/>
    </source>
</evidence>
<proteinExistence type="inferred from homology"/>
<comment type="caution">
    <text evidence="5">The sequence shown here is derived from an EMBL/GenBank/DDBJ whole genome shotgun (WGS) entry which is preliminary data.</text>
</comment>
<dbReference type="PANTHER" id="PTHR10353:SF36">
    <property type="entry name" value="LP05116P"/>
    <property type="match status" value="1"/>
</dbReference>
<dbReference type="PRINTS" id="PR00131">
    <property type="entry name" value="GLHYDRLASE1"/>
</dbReference>
<dbReference type="InterPro" id="IPR017853">
    <property type="entry name" value="GH"/>
</dbReference>